<gene>
    <name evidence="6" type="ORF">SAMN02745158_00024</name>
</gene>
<dbReference type="InterPro" id="IPR036866">
    <property type="entry name" value="RibonucZ/Hydroxyglut_hydro"/>
</dbReference>
<keyword evidence="7" id="KW-1185">Reference proteome</keyword>
<dbReference type="Gene3D" id="3.60.15.10">
    <property type="entry name" value="Ribonuclease Z/Hydroxyacylglutathione hydrolase-like"/>
    <property type="match status" value="1"/>
</dbReference>
<dbReference type="GO" id="GO:0016787">
    <property type="term" value="F:hydrolase activity"/>
    <property type="evidence" value="ECO:0007669"/>
    <property type="project" value="UniProtKB-KW"/>
</dbReference>
<dbReference type="AlphaFoldDB" id="A0A1M4SBA9"/>
<comment type="cofactor">
    <cofactor evidence="1">
        <name>Zn(2+)</name>
        <dbReference type="ChEBI" id="CHEBI:29105"/>
    </cofactor>
</comment>
<feature type="domain" description="Metallo-beta-lactamase" evidence="5">
    <location>
        <begin position="15"/>
        <end position="194"/>
    </location>
</feature>
<dbReference type="PANTHER" id="PTHR46233">
    <property type="entry name" value="HYDROXYACYLGLUTATHIONE HYDROLASE GLOC"/>
    <property type="match status" value="1"/>
</dbReference>
<dbReference type="Proteomes" id="UP000184245">
    <property type="component" value="Unassembled WGS sequence"/>
</dbReference>
<evidence type="ECO:0000256" key="1">
    <source>
        <dbReference type="ARBA" id="ARBA00001947"/>
    </source>
</evidence>
<reference evidence="6 7" key="1">
    <citation type="submission" date="2016-11" db="EMBL/GenBank/DDBJ databases">
        <authorList>
            <person name="Jaros S."/>
            <person name="Januszkiewicz K."/>
            <person name="Wedrychowicz H."/>
        </authorList>
    </citation>
    <scope>NUCLEOTIDE SEQUENCE [LARGE SCALE GENOMIC DNA]</scope>
    <source>
        <strain evidence="6 7">DSM 17459</strain>
    </source>
</reference>
<accession>A0A1M4SBA9</accession>
<name>A0A1M4SBA9_9CLOT</name>
<dbReference type="EMBL" id="FQVI01000001">
    <property type="protein sequence ID" value="SHE29472.1"/>
    <property type="molecule type" value="Genomic_DNA"/>
</dbReference>
<sequence>MGMLELRYLPVGMGATNCYLVMNKDTRELVIIDPGDDPAKIKQAVSKIEGKPVAILLTHGHYDHMMASNQVKKEYHIPIYAPGAEREVLADSAKNLSGGWMMKPYHVQTDYWAEDGEVLHLAGFEIRMILTPGHTEGSCCYYIEEEHVVFCGDTIFLESCGRTDLPTGDMSQIRKSIHTILDMVPDETELYPGHGEATTAAHEKAFNPFV</sequence>
<dbReference type="GO" id="GO:0046872">
    <property type="term" value="F:metal ion binding"/>
    <property type="evidence" value="ECO:0007669"/>
    <property type="project" value="UniProtKB-KW"/>
</dbReference>
<evidence type="ECO:0000313" key="7">
    <source>
        <dbReference type="Proteomes" id="UP000184245"/>
    </source>
</evidence>
<keyword evidence="4" id="KW-0862">Zinc</keyword>
<dbReference type="SMART" id="SM00849">
    <property type="entry name" value="Lactamase_B"/>
    <property type="match status" value="1"/>
</dbReference>
<protein>
    <submittedName>
        <fullName evidence="6">Glyoxylase, beta-lactamase superfamily II</fullName>
    </submittedName>
</protein>
<dbReference type="SUPFAM" id="SSF56281">
    <property type="entry name" value="Metallo-hydrolase/oxidoreductase"/>
    <property type="match status" value="1"/>
</dbReference>
<dbReference type="InterPro" id="IPR051453">
    <property type="entry name" value="MBL_Glyoxalase_II"/>
</dbReference>
<dbReference type="RefSeq" id="WP_072848095.1">
    <property type="nucleotide sequence ID" value="NZ_FQVI01000001.1"/>
</dbReference>
<evidence type="ECO:0000256" key="4">
    <source>
        <dbReference type="ARBA" id="ARBA00022833"/>
    </source>
</evidence>
<dbReference type="Pfam" id="PF00753">
    <property type="entry name" value="Lactamase_B"/>
    <property type="match status" value="1"/>
</dbReference>
<keyword evidence="3" id="KW-0378">Hydrolase</keyword>
<dbReference type="OrthoDB" id="9802248at2"/>
<dbReference type="CDD" id="cd06262">
    <property type="entry name" value="metallo-hydrolase-like_MBL-fold"/>
    <property type="match status" value="1"/>
</dbReference>
<evidence type="ECO:0000259" key="5">
    <source>
        <dbReference type="SMART" id="SM00849"/>
    </source>
</evidence>
<evidence type="ECO:0000256" key="3">
    <source>
        <dbReference type="ARBA" id="ARBA00022801"/>
    </source>
</evidence>
<organism evidence="6 7">
    <name type="scientific">Lactonifactor longoviformis DSM 17459</name>
    <dbReference type="NCBI Taxonomy" id="1122155"/>
    <lineage>
        <taxon>Bacteria</taxon>
        <taxon>Bacillati</taxon>
        <taxon>Bacillota</taxon>
        <taxon>Clostridia</taxon>
        <taxon>Eubacteriales</taxon>
        <taxon>Clostridiaceae</taxon>
        <taxon>Lactonifactor</taxon>
    </lineage>
</organism>
<dbReference type="PANTHER" id="PTHR46233:SF3">
    <property type="entry name" value="HYDROXYACYLGLUTATHIONE HYDROLASE GLOC"/>
    <property type="match status" value="1"/>
</dbReference>
<dbReference type="STRING" id="1122155.SAMN02745158_00024"/>
<keyword evidence="2" id="KW-0479">Metal-binding</keyword>
<proteinExistence type="predicted"/>
<evidence type="ECO:0000313" key="6">
    <source>
        <dbReference type="EMBL" id="SHE29472.1"/>
    </source>
</evidence>
<evidence type="ECO:0000256" key="2">
    <source>
        <dbReference type="ARBA" id="ARBA00022723"/>
    </source>
</evidence>
<dbReference type="InterPro" id="IPR001279">
    <property type="entry name" value="Metallo-B-lactamas"/>
</dbReference>